<dbReference type="EMBL" id="CP066831">
    <property type="protein sequence ID" value="QQM43483.1"/>
    <property type="molecule type" value="Genomic_DNA"/>
</dbReference>
<dbReference type="RefSeq" id="WP_200398302.1">
    <property type="nucleotide sequence ID" value="NZ_CP066831.1"/>
</dbReference>
<keyword evidence="1" id="KW-0808">Transferase</keyword>
<reference evidence="1 2" key="1">
    <citation type="submission" date="2020-12" db="EMBL/GenBank/DDBJ databases">
        <title>A novel species.</title>
        <authorList>
            <person name="Li K."/>
        </authorList>
    </citation>
    <scope>NUCLEOTIDE SEQUENCE [LARGE SCALE GENOMIC DNA]</scope>
    <source>
        <strain evidence="1 2">ZYC-3</strain>
    </source>
</reference>
<keyword evidence="2" id="KW-1185">Reference proteome</keyword>
<dbReference type="GO" id="GO:0004674">
    <property type="term" value="F:protein serine/threonine kinase activity"/>
    <property type="evidence" value="ECO:0007669"/>
    <property type="project" value="UniProtKB-KW"/>
</dbReference>
<dbReference type="SUPFAM" id="SSF56112">
    <property type="entry name" value="Protein kinase-like (PK-like)"/>
    <property type="match status" value="2"/>
</dbReference>
<proteinExistence type="predicted"/>
<gene>
    <name evidence="1" type="ORF">JEQ17_31555</name>
</gene>
<dbReference type="KEGG" id="slf:JEQ17_31555"/>
<protein>
    <submittedName>
        <fullName evidence="1">Serine/threonine protein kinase</fullName>
    </submittedName>
</protein>
<keyword evidence="1" id="KW-0418">Kinase</keyword>
<dbReference type="Gene3D" id="1.10.510.10">
    <property type="entry name" value="Transferase(Phosphotransferase) domain 1"/>
    <property type="match status" value="1"/>
</dbReference>
<dbReference type="AlphaFoldDB" id="A0A7T7REB3"/>
<dbReference type="Proteomes" id="UP000595636">
    <property type="component" value="Chromosome"/>
</dbReference>
<evidence type="ECO:0000313" key="1">
    <source>
        <dbReference type="EMBL" id="QQM43483.1"/>
    </source>
</evidence>
<accession>A0A7T7REB3</accession>
<name>A0A7T7REB3_9ACTN</name>
<dbReference type="InterPro" id="IPR011009">
    <property type="entry name" value="Kinase-like_dom_sf"/>
</dbReference>
<organism evidence="1 2">
    <name type="scientific">Streptomyces liliifuscus</name>
    <dbReference type="NCBI Taxonomy" id="2797636"/>
    <lineage>
        <taxon>Bacteria</taxon>
        <taxon>Bacillati</taxon>
        <taxon>Actinomycetota</taxon>
        <taxon>Actinomycetes</taxon>
        <taxon>Kitasatosporales</taxon>
        <taxon>Streptomycetaceae</taxon>
        <taxon>Streptomyces</taxon>
    </lineage>
</organism>
<keyword evidence="1" id="KW-0723">Serine/threonine-protein kinase</keyword>
<sequence>MPDSRYRSDTSSRSHGVRLATYSAVSASLAEYGDDELNALVRGAAPLGSGIGGRSALLDVDGTQVFVKRVPLTAADTLPKNVRSTANVYGLPAICHYGIGGPGFGAWQELAVHEMTTNWVLANDFQGFPLTYHWRVLPDYASDPDNSGESDDPSALPEELADVDRVVAFWDGSPEVRHRLEGLRGASASLTLFLEYVPRTLHQWLDERIREGGESADRACSWVDEALHAGTSFMNSRGLIHFDAHFENILTDGRRLYFADYGLALSSGFGLSPEHTRFFERHRTYDRCYTITYLVKWLITAVYEYGRDDREEMIRACAQGAHPAELPAAAAAIVTRYAPLATVFADFSRTLQNESRRTPYPVEEIHRIGAGQGLFVS</sequence>
<evidence type="ECO:0000313" key="2">
    <source>
        <dbReference type="Proteomes" id="UP000595636"/>
    </source>
</evidence>